<dbReference type="EMBL" id="CP009528">
    <property type="protein sequence ID" value="AKB55678.1"/>
    <property type="molecule type" value="Genomic_DNA"/>
</dbReference>
<evidence type="ECO:0000256" key="6">
    <source>
        <dbReference type="ARBA" id="ARBA00022833"/>
    </source>
</evidence>
<dbReference type="RefSeq" id="WP_048156099.1">
    <property type="nucleotide sequence ID" value="NZ_CP009528.1"/>
</dbReference>
<evidence type="ECO:0000256" key="2">
    <source>
        <dbReference type="ARBA" id="ARBA00005023"/>
    </source>
</evidence>
<reference evidence="9 10" key="1">
    <citation type="submission" date="2014-07" db="EMBL/GenBank/DDBJ databases">
        <title>Methanogenic archaea and the global carbon cycle.</title>
        <authorList>
            <person name="Henriksen J.R."/>
            <person name="Luke J."/>
            <person name="Reinhart S."/>
            <person name="Benedict M.N."/>
            <person name="Youngblut N.D."/>
            <person name="Metcalf M.E."/>
            <person name="Whitaker R.J."/>
            <person name="Metcalf W.W."/>
        </authorList>
    </citation>
    <scope>NUCLEOTIDE SEQUENCE [LARGE SCALE GENOMIC DNA]</scope>
    <source>
        <strain evidence="9 10">MS</strain>
    </source>
</reference>
<comment type="subunit">
    <text evidence="3">Homodimer.</text>
</comment>
<keyword evidence="4" id="KW-0479">Metal-binding</keyword>
<dbReference type="InterPro" id="IPR007325">
    <property type="entry name" value="KFase/CYL"/>
</dbReference>
<keyword evidence="6" id="KW-0862">Zinc</keyword>
<dbReference type="GO" id="GO:0019441">
    <property type="term" value="P:L-tryptophan catabolic process to kynurenine"/>
    <property type="evidence" value="ECO:0007669"/>
    <property type="project" value="InterPro"/>
</dbReference>
<dbReference type="PANTHER" id="PTHR31118">
    <property type="entry name" value="CYCLASE-LIKE PROTEIN 2"/>
    <property type="match status" value="1"/>
</dbReference>
<keyword evidence="7" id="KW-0823">Tryptophan catabolism</keyword>
<evidence type="ECO:0000256" key="7">
    <source>
        <dbReference type="ARBA" id="ARBA00023079"/>
    </source>
</evidence>
<evidence type="ECO:0000256" key="4">
    <source>
        <dbReference type="ARBA" id="ARBA00022723"/>
    </source>
</evidence>
<evidence type="ECO:0000313" key="10">
    <source>
        <dbReference type="Proteomes" id="UP000033033"/>
    </source>
</evidence>
<dbReference type="SUPFAM" id="SSF102198">
    <property type="entry name" value="Putative cyclase"/>
    <property type="match status" value="1"/>
</dbReference>
<evidence type="ECO:0000256" key="1">
    <source>
        <dbReference type="ARBA" id="ARBA00001947"/>
    </source>
</evidence>
<dbReference type="GO" id="GO:0046872">
    <property type="term" value="F:metal ion binding"/>
    <property type="evidence" value="ECO:0007669"/>
    <property type="project" value="UniProtKB-KW"/>
</dbReference>
<proteinExistence type="predicted"/>
<dbReference type="STRING" id="1434108.MSBRM_2680"/>
<dbReference type="GO" id="GO:0004061">
    <property type="term" value="F:arylformamidase activity"/>
    <property type="evidence" value="ECO:0007669"/>
    <property type="project" value="InterPro"/>
</dbReference>
<keyword evidence="5 9" id="KW-0378">Hydrolase</keyword>
<sequence length="240" mass="26037">MNKISIYGKIIDITTSISPLTQIFPGDPIPEIEKVFTIEEEGCAVSKLSFGSHTGTHVDAPSHILKNGLTIDKLELKNLMGKALILDFSSQSGELTDFILEKAFRNMGAPENIPILLLKTEAFSRKQGNACKVSPPGEESDSQNTESGKEKSGSAYLDKSGAAWIVEKGFKTIGIDSFSVDNFYSENLPAHHILLSGNVNIVECLELSYIEAGTYFFICLPLKIEGCDGAPARALLVTYS</sequence>
<dbReference type="KEGG" id="mby:MSBRM_2680"/>
<comment type="pathway">
    <text evidence="2">Amino-acid degradation.</text>
</comment>
<dbReference type="PANTHER" id="PTHR31118:SF12">
    <property type="entry name" value="CYCLASE-LIKE PROTEIN 2"/>
    <property type="match status" value="1"/>
</dbReference>
<feature type="region of interest" description="Disordered" evidence="8">
    <location>
        <begin position="128"/>
        <end position="154"/>
    </location>
</feature>
<gene>
    <name evidence="9" type="ORF">MSBRM_2680</name>
</gene>
<evidence type="ECO:0000256" key="5">
    <source>
        <dbReference type="ARBA" id="ARBA00022801"/>
    </source>
</evidence>
<dbReference type="Gene3D" id="3.50.30.50">
    <property type="entry name" value="Putative cyclase"/>
    <property type="match status" value="1"/>
</dbReference>
<dbReference type="Proteomes" id="UP000033033">
    <property type="component" value="Chromosome"/>
</dbReference>
<comment type="cofactor">
    <cofactor evidence="1">
        <name>Zn(2+)</name>
        <dbReference type="ChEBI" id="CHEBI:29105"/>
    </cofactor>
</comment>
<dbReference type="PATRIC" id="fig|1434108.4.peg.3420"/>
<name>A0A0E3QVU1_METBA</name>
<dbReference type="GeneID" id="24845983"/>
<evidence type="ECO:0000313" key="9">
    <source>
        <dbReference type="EMBL" id="AKB55678.1"/>
    </source>
</evidence>
<evidence type="ECO:0000256" key="3">
    <source>
        <dbReference type="ARBA" id="ARBA00011738"/>
    </source>
</evidence>
<dbReference type="FunFam" id="3.50.30.50:FF:000001">
    <property type="entry name" value="Kynurenine formamidase"/>
    <property type="match status" value="1"/>
</dbReference>
<protein>
    <submittedName>
        <fullName evidence="9">Metal-dependent hydrolase</fullName>
    </submittedName>
</protein>
<organism evidence="9 10">
    <name type="scientific">Methanosarcina barkeri MS</name>
    <dbReference type="NCBI Taxonomy" id="1434108"/>
    <lineage>
        <taxon>Archaea</taxon>
        <taxon>Methanobacteriati</taxon>
        <taxon>Methanobacteriota</taxon>
        <taxon>Stenosarchaea group</taxon>
        <taxon>Methanomicrobia</taxon>
        <taxon>Methanosarcinales</taxon>
        <taxon>Methanosarcinaceae</taxon>
        <taxon>Methanosarcina</taxon>
    </lineage>
</organism>
<dbReference type="InterPro" id="IPR037175">
    <property type="entry name" value="KFase_sf"/>
</dbReference>
<keyword evidence="10" id="KW-1185">Reference proteome</keyword>
<dbReference type="HOGENOM" id="CLU_030671_3_1_2"/>
<accession>A0A0E3QVU1</accession>
<evidence type="ECO:0000256" key="8">
    <source>
        <dbReference type="SAM" id="MobiDB-lite"/>
    </source>
</evidence>
<dbReference type="Pfam" id="PF04199">
    <property type="entry name" value="Cyclase"/>
    <property type="match status" value="1"/>
</dbReference>
<dbReference type="AlphaFoldDB" id="A0A0E3QVU1"/>